<feature type="compositionally biased region" description="Polar residues" evidence="5">
    <location>
        <begin position="584"/>
        <end position="598"/>
    </location>
</feature>
<comment type="caution">
    <text evidence="7">The sequence shown here is derived from an EMBL/GenBank/DDBJ whole genome shotgun (WGS) entry which is preliminary data.</text>
</comment>
<feature type="compositionally biased region" description="Low complexity" evidence="5">
    <location>
        <begin position="526"/>
        <end position="537"/>
    </location>
</feature>
<dbReference type="PANTHER" id="PTHR23423">
    <property type="entry name" value="ORGANIC SOLUTE TRANSPORTER-RELATED"/>
    <property type="match status" value="1"/>
</dbReference>
<feature type="region of interest" description="Disordered" evidence="5">
    <location>
        <begin position="648"/>
        <end position="670"/>
    </location>
</feature>
<evidence type="ECO:0000256" key="6">
    <source>
        <dbReference type="SAM" id="Phobius"/>
    </source>
</evidence>
<evidence type="ECO:0000256" key="1">
    <source>
        <dbReference type="ARBA" id="ARBA00004141"/>
    </source>
</evidence>
<evidence type="ECO:0000256" key="2">
    <source>
        <dbReference type="ARBA" id="ARBA00022692"/>
    </source>
</evidence>
<keyword evidence="2 6" id="KW-0812">Transmembrane</keyword>
<comment type="subcellular location">
    <subcellularLocation>
        <location evidence="1">Membrane</location>
        <topology evidence="1">Multi-pass membrane protein</topology>
    </subcellularLocation>
</comment>
<evidence type="ECO:0000256" key="3">
    <source>
        <dbReference type="ARBA" id="ARBA00022989"/>
    </source>
</evidence>
<dbReference type="SMART" id="SM01417">
    <property type="entry name" value="Solute_trans_a"/>
    <property type="match status" value="1"/>
</dbReference>
<feature type="transmembrane region" description="Helical" evidence="6">
    <location>
        <begin position="12"/>
        <end position="30"/>
    </location>
</feature>
<accession>A0A8H7Y787</accession>
<dbReference type="Pfam" id="PF03619">
    <property type="entry name" value="Solute_trans_a"/>
    <property type="match status" value="1"/>
</dbReference>
<feature type="compositionally biased region" description="Polar residues" evidence="5">
    <location>
        <begin position="539"/>
        <end position="548"/>
    </location>
</feature>
<sequence>MNRKEQRYIVRLLFMVPLYALISFGSFVFWNHATPIILIRDAYEAIVLTAFFYLLLMYVDHDVEEQKRVFIRRGMSLEADAVAQRNGKHISKWVFPLGFVRWKPKFCESRSTLAAVILDYMGLYCESSWGLGWGHIYITIIMSISVTIAMYCLIQLYVTVSSELAEHKPLLKLFSVKAVVFLTFWQATFLSLLSMFGVIKNTKYMTADDVNIGIAAVLETFEMMLFAFLHIKAFSYKPYKYPRLDVFDEFATPQKTPPWRSLAHAMDFRETFREIWIGIVYMFYKLRGREPITDLKVKREGHYSGAFGMQRPLPGDGKSVSRQLEHRPKLNTATLPSVQIEVDKAVEVEGERQWLMLEDFDRRGLHPKREKSDSLQEQIDRELERLRCQDTDKHSIQNPIINRVRHQGGQRSWWRNVYYRISQSSPDGDDAEKEPLQQRRQLSPRRLRTFGDAELKDELCNLDDQPPQSVLYPLQSHWPRTVNKEAQFEATGNGRGEQSIDENYKVLHQNHNPETRLLINSPAPSPYRASRSSPDASHLPSSKLQTPINGVPRPLTYDDPYLFNVPIRYPIDPNEGNHPPPSARKQNGPSSRPFGNTLTMPVPLDPQSPLHCKNARYSLSSSSVLTSFNSNPGVSGYAQRKVNFDNPRSSIHRREPAGESQDNVTWHQKHTNPAYSRIRFSRIPSIHSATQTSNAIIFPRTERP</sequence>
<dbReference type="AlphaFoldDB" id="A0A8H7Y787"/>
<feature type="region of interest" description="Disordered" evidence="5">
    <location>
        <begin position="515"/>
        <end position="555"/>
    </location>
</feature>
<dbReference type="EMBL" id="JAFIQS010000002">
    <property type="protein sequence ID" value="KAG5172569.1"/>
    <property type="molecule type" value="Genomic_DNA"/>
</dbReference>
<feature type="transmembrane region" description="Helical" evidence="6">
    <location>
        <begin position="178"/>
        <end position="198"/>
    </location>
</feature>
<proteinExistence type="predicted"/>
<reference evidence="7" key="1">
    <citation type="submission" date="2021-02" db="EMBL/GenBank/DDBJ databases">
        <title>Psilocybe cubensis genome.</title>
        <authorList>
            <person name="Mckernan K.J."/>
            <person name="Crawford S."/>
            <person name="Trippe A."/>
            <person name="Kane L.T."/>
            <person name="Mclaughlin S."/>
        </authorList>
    </citation>
    <scope>NUCLEOTIDE SEQUENCE [LARGE SCALE GENOMIC DNA]</scope>
    <source>
        <strain evidence="7">MGC-MH-2018</strain>
    </source>
</reference>
<feature type="compositionally biased region" description="Polar residues" evidence="5">
    <location>
        <begin position="660"/>
        <end position="670"/>
    </location>
</feature>
<feature type="transmembrane region" description="Helical" evidence="6">
    <location>
        <begin position="42"/>
        <end position="59"/>
    </location>
</feature>
<protein>
    <recommendedName>
        <fullName evidence="8">DUF300-domain-containing protein</fullName>
    </recommendedName>
</protein>
<feature type="transmembrane region" description="Helical" evidence="6">
    <location>
        <begin position="136"/>
        <end position="158"/>
    </location>
</feature>
<feature type="transmembrane region" description="Helical" evidence="6">
    <location>
        <begin position="210"/>
        <end position="231"/>
    </location>
</feature>
<keyword evidence="4 6" id="KW-0472">Membrane</keyword>
<organism evidence="7">
    <name type="scientific">Psilocybe cubensis</name>
    <name type="common">Psychedelic mushroom</name>
    <name type="synonym">Stropharia cubensis</name>
    <dbReference type="NCBI Taxonomy" id="181762"/>
    <lineage>
        <taxon>Eukaryota</taxon>
        <taxon>Fungi</taxon>
        <taxon>Dikarya</taxon>
        <taxon>Basidiomycota</taxon>
        <taxon>Agaricomycotina</taxon>
        <taxon>Agaricomycetes</taxon>
        <taxon>Agaricomycetidae</taxon>
        <taxon>Agaricales</taxon>
        <taxon>Agaricineae</taxon>
        <taxon>Strophariaceae</taxon>
        <taxon>Psilocybe</taxon>
    </lineage>
</organism>
<evidence type="ECO:0000256" key="4">
    <source>
        <dbReference type="ARBA" id="ARBA00023136"/>
    </source>
</evidence>
<evidence type="ECO:0008006" key="8">
    <source>
        <dbReference type="Google" id="ProtNLM"/>
    </source>
</evidence>
<evidence type="ECO:0000256" key="5">
    <source>
        <dbReference type="SAM" id="MobiDB-lite"/>
    </source>
</evidence>
<dbReference type="InterPro" id="IPR005178">
    <property type="entry name" value="Ostalpha/TMEM184C"/>
</dbReference>
<feature type="region of interest" description="Disordered" evidence="5">
    <location>
        <begin position="572"/>
        <end position="598"/>
    </location>
</feature>
<feature type="region of interest" description="Disordered" evidence="5">
    <location>
        <begin position="424"/>
        <end position="445"/>
    </location>
</feature>
<dbReference type="GO" id="GO:0016020">
    <property type="term" value="C:membrane"/>
    <property type="evidence" value="ECO:0007669"/>
    <property type="project" value="UniProtKB-SubCell"/>
</dbReference>
<name>A0A8H7Y787_PSICU</name>
<keyword evidence="3 6" id="KW-1133">Transmembrane helix</keyword>
<evidence type="ECO:0000313" key="7">
    <source>
        <dbReference type="EMBL" id="KAG5172569.1"/>
    </source>
</evidence>
<gene>
    <name evidence="7" type="ORF">JR316_002071</name>
</gene>